<keyword evidence="11" id="KW-0539">Nucleus</keyword>
<keyword evidence="7" id="KW-0067">ATP-binding</keyword>
<dbReference type="AlphaFoldDB" id="A0A8H2VCU9"/>
<name>A0A8H2VCU9_9SACH</name>
<evidence type="ECO:0000256" key="6">
    <source>
        <dbReference type="ARBA" id="ARBA00022806"/>
    </source>
</evidence>
<dbReference type="SMART" id="SM00490">
    <property type="entry name" value="HELICc"/>
    <property type="match status" value="1"/>
</dbReference>
<dbReference type="GO" id="GO:0042393">
    <property type="term" value="F:histone binding"/>
    <property type="evidence" value="ECO:0007669"/>
    <property type="project" value="TreeGrafter"/>
</dbReference>
<dbReference type="CDD" id="cd17997">
    <property type="entry name" value="DEXHc_SMARCA1_SMARCA5"/>
    <property type="match status" value="1"/>
</dbReference>
<dbReference type="SUPFAM" id="SSF46689">
    <property type="entry name" value="Homeodomain-like"/>
    <property type="match status" value="2"/>
</dbReference>
<dbReference type="Gene3D" id="1.10.1040.30">
    <property type="entry name" value="ISWI, HAND domain"/>
    <property type="match status" value="1"/>
</dbReference>
<evidence type="ECO:0000256" key="7">
    <source>
        <dbReference type="ARBA" id="ARBA00022840"/>
    </source>
</evidence>
<dbReference type="CDD" id="cd18793">
    <property type="entry name" value="SF2_C_SNF"/>
    <property type="match status" value="1"/>
</dbReference>
<feature type="compositionally biased region" description="Low complexity" evidence="12">
    <location>
        <begin position="1166"/>
        <end position="1178"/>
    </location>
</feature>
<feature type="region of interest" description="Disordered" evidence="12">
    <location>
        <begin position="1151"/>
        <end position="1181"/>
    </location>
</feature>
<feature type="compositionally biased region" description="Acidic residues" evidence="12">
    <location>
        <begin position="918"/>
        <end position="941"/>
    </location>
</feature>
<feature type="region of interest" description="Disordered" evidence="12">
    <location>
        <begin position="835"/>
        <end position="859"/>
    </location>
</feature>
<dbReference type="InterPro" id="IPR015194">
    <property type="entry name" value="ISWI_HAND-dom"/>
</dbReference>
<evidence type="ECO:0000259" key="13">
    <source>
        <dbReference type="PROSITE" id="PS51192"/>
    </source>
</evidence>
<dbReference type="GO" id="GO:0031491">
    <property type="term" value="F:nucleosome binding"/>
    <property type="evidence" value="ECO:0007669"/>
    <property type="project" value="InterPro"/>
</dbReference>
<feature type="compositionally biased region" description="Basic and acidic residues" evidence="12">
    <location>
        <begin position="21"/>
        <end position="52"/>
    </location>
</feature>
<dbReference type="InterPro" id="IPR001650">
    <property type="entry name" value="Helicase_C-like"/>
</dbReference>
<dbReference type="SMART" id="SM00487">
    <property type="entry name" value="DEXDc"/>
    <property type="match status" value="1"/>
</dbReference>
<keyword evidence="5" id="KW-0378">Hydrolase</keyword>
<dbReference type="Proteomes" id="UP000644660">
    <property type="component" value="Unassembled WGS sequence"/>
</dbReference>
<feature type="compositionally biased region" description="Polar residues" evidence="12">
    <location>
        <begin position="9"/>
        <end position="20"/>
    </location>
</feature>
<feature type="compositionally biased region" description="Basic and acidic residues" evidence="12">
    <location>
        <begin position="76"/>
        <end position="100"/>
    </location>
</feature>
<evidence type="ECO:0000256" key="12">
    <source>
        <dbReference type="SAM" id="MobiDB-lite"/>
    </source>
</evidence>
<keyword evidence="9" id="KW-0805">Transcription regulation</keyword>
<comment type="subcellular location">
    <subcellularLocation>
        <location evidence="1">Nucleus</location>
    </subcellularLocation>
</comment>
<dbReference type="GeneID" id="64856079"/>
<proteinExistence type="inferred from homology"/>
<dbReference type="PANTHER" id="PTHR45623:SF49">
    <property type="entry name" value="SWI_SNF-RELATED MATRIX-ASSOCIATED ACTIN-DEPENDENT REGULATOR OF CHROMATIN SUBFAMILY A MEMBER 5"/>
    <property type="match status" value="1"/>
</dbReference>
<dbReference type="GO" id="GO:0003677">
    <property type="term" value="F:DNA binding"/>
    <property type="evidence" value="ECO:0007669"/>
    <property type="project" value="InterPro"/>
</dbReference>
<dbReference type="InterPro" id="IPR009057">
    <property type="entry name" value="Homeodomain-like_sf"/>
</dbReference>
<dbReference type="InterPro" id="IPR036306">
    <property type="entry name" value="ISWI_HAND-dom_sf"/>
</dbReference>
<dbReference type="Pfam" id="PF09111">
    <property type="entry name" value="SLIDE"/>
    <property type="match status" value="1"/>
</dbReference>
<accession>A0A8H2VCU9</accession>
<evidence type="ECO:0000259" key="15">
    <source>
        <dbReference type="PROSITE" id="PS51293"/>
    </source>
</evidence>
<feature type="domain" description="SANT" evidence="15">
    <location>
        <begin position="974"/>
        <end position="1026"/>
    </location>
</feature>
<dbReference type="SMART" id="SM00717">
    <property type="entry name" value="SANT"/>
    <property type="match status" value="1"/>
</dbReference>
<keyword evidence="4" id="KW-0547">Nucleotide-binding</keyword>
<dbReference type="InterPro" id="IPR044754">
    <property type="entry name" value="Isw1/2_DEXHc"/>
</dbReference>
<evidence type="ECO:0000256" key="5">
    <source>
        <dbReference type="ARBA" id="ARBA00022801"/>
    </source>
</evidence>
<evidence type="ECO:0000256" key="3">
    <source>
        <dbReference type="ARBA" id="ARBA00022737"/>
    </source>
</evidence>
<dbReference type="Pfam" id="PF09110">
    <property type="entry name" value="HAND"/>
    <property type="match status" value="1"/>
</dbReference>
<dbReference type="EMBL" id="CAEFZW010000002">
    <property type="protein sequence ID" value="CAB4252936.1"/>
    <property type="molecule type" value="Genomic_DNA"/>
</dbReference>
<feature type="compositionally biased region" description="Basic and acidic residues" evidence="12">
    <location>
        <begin position="1245"/>
        <end position="1260"/>
    </location>
</feature>
<feature type="region of interest" description="Disordered" evidence="12">
    <location>
        <begin position="190"/>
        <end position="241"/>
    </location>
</feature>
<dbReference type="GO" id="GO:0000785">
    <property type="term" value="C:chromatin"/>
    <property type="evidence" value="ECO:0007669"/>
    <property type="project" value="UniProtKB-ARBA"/>
</dbReference>
<reference evidence="16 17" key="1">
    <citation type="submission" date="2020-05" db="EMBL/GenBank/DDBJ databases">
        <authorList>
            <person name="Casaregola S."/>
            <person name="Devillers H."/>
            <person name="Grondin C."/>
        </authorList>
    </citation>
    <scope>NUCLEOTIDE SEQUENCE [LARGE SCALE GENOMIC DNA]</scope>
    <source>
        <strain evidence="16 17">CLIB 1767</strain>
    </source>
</reference>
<evidence type="ECO:0000256" key="4">
    <source>
        <dbReference type="ARBA" id="ARBA00022741"/>
    </source>
</evidence>
<feature type="compositionally biased region" description="Polar residues" evidence="12">
    <location>
        <begin position="1231"/>
        <end position="1241"/>
    </location>
</feature>
<dbReference type="Gene3D" id="3.40.50.300">
    <property type="entry name" value="P-loop containing nucleotide triphosphate hydrolases"/>
    <property type="match status" value="1"/>
</dbReference>
<dbReference type="InterPro" id="IPR049730">
    <property type="entry name" value="SNF2/RAD54-like_C"/>
</dbReference>
<dbReference type="CDD" id="cd00167">
    <property type="entry name" value="SANT"/>
    <property type="match status" value="1"/>
</dbReference>
<dbReference type="RefSeq" id="XP_041404974.1">
    <property type="nucleotide sequence ID" value="XM_041549040.1"/>
</dbReference>
<dbReference type="PROSITE" id="PS51194">
    <property type="entry name" value="HELICASE_CTER"/>
    <property type="match status" value="1"/>
</dbReference>
<evidence type="ECO:0000256" key="8">
    <source>
        <dbReference type="ARBA" id="ARBA00022853"/>
    </source>
</evidence>
<feature type="region of interest" description="Disordered" evidence="12">
    <location>
        <begin position="896"/>
        <end position="969"/>
    </location>
</feature>
<feature type="domain" description="Helicase C-terminal" evidence="14">
    <location>
        <begin position="566"/>
        <end position="717"/>
    </location>
</feature>
<evidence type="ECO:0000313" key="17">
    <source>
        <dbReference type="Proteomes" id="UP000644660"/>
    </source>
</evidence>
<evidence type="ECO:0000256" key="11">
    <source>
        <dbReference type="ARBA" id="ARBA00023242"/>
    </source>
</evidence>
<dbReference type="SUPFAM" id="SSF52540">
    <property type="entry name" value="P-loop containing nucleoside triphosphate hydrolases"/>
    <property type="match status" value="2"/>
</dbReference>
<keyword evidence="10" id="KW-0804">Transcription</keyword>
<feature type="region of interest" description="Disordered" evidence="12">
    <location>
        <begin position="1222"/>
        <end position="1260"/>
    </location>
</feature>
<dbReference type="GO" id="GO:0016887">
    <property type="term" value="F:ATP hydrolysis activity"/>
    <property type="evidence" value="ECO:0007669"/>
    <property type="project" value="TreeGrafter"/>
</dbReference>
<evidence type="ECO:0000313" key="16">
    <source>
        <dbReference type="EMBL" id="CAB4252936.1"/>
    </source>
</evidence>
<dbReference type="OrthoDB" id="5857104at2759"/>
<dbReference type="FunFam" id="3.40.50.300:FF:000082">
    <property type="entry name" value="ISWI chromatin remodeling complex ATPase ISW1"/>
    <property type="match status" value="1"/>
</dbReference>
<dbReference type="GO" id="GO:0005634">
    <property type="term" value="C:nucleus"/>
    <property type="evidence" value="ECO:0007669"/>
    <property type="project" value="UniProtKB-SubCell"/>
</dbReference>
<organism evidence="16 17">
    <name type="scientific">Maudiozyma barnettii</name>
    <dbReference type="NCBI Taxonomy" id="61262"/>
    <lineage>
        <taxon>Eukaryota</taxon>
        <taxon>Fungi</taxon>
        <taxon>Dikarya</taxon>
        <taxon>Ascomycota</taxon>
        <taxon>Saccharomycotina</taxon>
        <taxon>Saccharomycetes</taxon>
        <taxon>Saccharomycetales</taxon>
        <taxon>Saccharomycetaceae</taxon>
        <taxon>Maudiozyma</taxon>
    </lineage>
</organism>
<evidence type="ECO:0000256" key="1">
    <source>
        <dbReference type="ARBA" id="ARBA00004123"/>
    </source>
</evidence>
<dbReference type="GO" id="GO:0005524">
    <property type="term" value="F:ATP binding"/>
    <property type="evidence" value="ECO:0007669"/>
    <property type="project" value="UniProtKB-KW"/>
</dbReference>
<dbReference type="Gene3D" id="1.10.10.60">
    <property type="entry name" value="Homeodomain-like"/>
    <property type="match status" value="2"/>
</dbReference>
<evidence type="ECO:0000256" key="2">
    <source>
        <dbReference type="ARBA" id="ARBA00009687"/>
    </source>
</evidence>
<feature type="compositionally biased region" description="Acidic residues" evidence="12">
    <location>
        <begin position="221"/>
        <end position="241"/>
    </location>
</feature>
<gene>
    <name evidence="16" type="ORF">KABA2_02S07876</name>
</gene>
<feature type="compositionally biased region" description="Acidic residues" evidence="12">
    <location>
        <begin position="957"/>
        <end position="967"/>
    </location>
</feature>
<comment type="caution">
    <text evidence="16">The sequence shown here is derived from an EMBL/GenBank/DDBJ whole genome shotgun (WGS) entry which is preliminary data.</text>
</comment>
<dbReference type="InterPro" id="IPR001005">
    <property type="entry name" value="SANT/Myb"/>
</dbReference>
<dbReference type="InterPro" id="IPR000330">
    <property type="entry name" value="SNF2_N"/>
</dbReference>
<dbReference type="PROSITE" id="PS51293">
    <property type="entry name" value="SANT"/>
    <property type="match status" value="1"/>
</dbReference>
<dbReference type="GO" id="GO:0034728">
    <property type="term" value="P:nucleosome organization"/>
    <property type="evidence" value="ECO:0007669"/>
    <property type="project" value="TreeGrafter"/>
</dbReference>
<comment type="similarity">
    <text evidence="2">Belongs to the SNF2/RAD54 helicase family. ISWI subfamily.</text>
</comment>
<dbReference type="SUPFAM" id="SSF101224">
    <property type="entry name" value="HAND domain of the nucleosome remodeling ATPase ISWI"/>
    <property type="match status" value="1"/>
</dbReference>
<dbReference type="GO" id="GO:0045944">
    <property type="term" value="P:positive regulation of transcription by RNA polymerase II"/>
    <property type="evidence" value="ECO:0007669"/>
    <property type="project" value="UniProtKB-ARBA"/>
</dbReference>
<feature type="compositionally biased region" description="Acidic residues" evidence="12">
    <location>
        <begin position="101"/>
        <end position="131"/>
    </location>
</feature>
<dbReference type="InterPro" id="IPR038718">
    <property type="entry name" value="SNF2-like_sf"/>
</dbReference>
<feature type="domain" description="Helicase ATP-binding" evidence="13">
    <location>
        <begin position="268"/>
        <end position="433"/>
    </location>
</feature>
<evidence type="ECO:0000256" key="9">
    <source>
        <dbReference type="ARBA" id="ARBA00023015"/>
    </source>
</evidence>
<dbReference type="PROSITE" id="PS51192">
    <property type="entry name" value="HELICASE_ATP_BIND_1"/>
    <property type="match status" value="1"/>
</dbReference>
<feature type="compositionally biased region" description="Basic residues" evidence="12">
    <location>
        <begin position="205"/>
        <end position="217"/>
    </location>
</feature>
<keyword evidence="3" id="KW-0677">Repeat</keyword>
<keyword evidence="8" id="KW-0156">Chromatin regulator</keyword>
<dbReference type="InterPro" id="IPR014001">
    <property type="entry name" value="Helicase_ATP-bd"/>
</dbReference>
<dbReference type="GO" id="GO:0140658">
    <property type="term" value="F:ATP-dependent chromatin remodeler activity"/>
    <property type="evidence" value="ECO:0007669"/>
    <property type="project" value="TreeGrafter"/>
</dbReference>
<dbReference type="PANTHER" id="PTHR45623">
    <property type="entry name" value="CHROMODOMAIN-HELICASE-DNA-BINDING PROTEIN 3-RELATED-RELATED"/>
    <property type="match status" value="1"/>
</dbReference>
<dbReference type="FunFam" id="3.40.50.10810:FF:000002">
    <property type="entry name" value="ISWI chromatin-remodeling complex ATPase CHR11 isoform A"/>
    <property type="match status" value="1"/>
</dbReference>
<feature type="compositionally biased region" description="Basic and acidic residues" evidence="12">
    <location>
        <begin position="946"/>
        <end position="956"/>
    </location>
</feature>
<dbReference type="GO" id="GO:0004386">
    <property type="term" value="F:helicase activity"/>
    <property type="evidence" value="ECO:0007669"/>
    <property type="project" value="UniProtKB-KW"/>
</dbReference>
<dbReference type="Pfam" id="PF00176">
    <property type="entry name" value="SNF2-rel_dom"/>
    <property type="match status" value="1"/>
</dbReference>
<dbReference type="InterPro" id="IPR027417">
    <property type="entry name" value="P-loop_NTPase"/>
</dbReference>
<evidence type="ECO:0000259" key="14">
    <source>
        <dbReference type="PROSITE" id="PS51194"/>
    </source>
</evidence>
<keyword evidence="6" id="KW-0347">Helicase</keyword>
<dbReference type="InterPro" id="IPR015195">
    <property type="entry name" value="SLIDE"/>
</dbReference>
<dbReference type="InterPro" id="IPR017884">
    <property type="entry name" value="SANT_dom"/>
</dbReference>
<dbReference type="Pfam" id="PF00271">
    <property type="entry name" value="Helicase_C"/>
    <property type="match status" value="1"/>
</dbReference>
<evidence type="ECO:0000256" key="10">
    <source>
        <dbReference type="ARBA" id="ARBA00023163"/>
    </source>
</evidence>
<keyword evidence="17" id="KW-1185">Reference proteome</keyword>
<feature type="region of interest" description="Disordered" evidence="12">
    <location>
        <begin position="1"/>
        <end position="133"/>
    </location>
</feature>
<feature type="compositionally biased region" description="Polar residues" evidence="12">
    <location>
        <begin position="191"/>
        <end position="204"/>
    </location>
</feature>
<dbReference type="Gene3D" id="3.40.50.10810">
    <property type="entry name" value="Tandem AAA-ATPase domain"/>
    <property type="match status" value="1"/>
</dbReference>
<sequence>MSDDERPSNKSLSQQPSTTETQKDSIDNDESRKEPVTTQNEKNDDGDYKEDLSILSDSSEDDTGDSNEIKITPTQEKNEDESNKSEEAAENTDHDNNNKVEEEEEEEEEEETEIETETSPEVEDDEHDEEYWKERKSRFILSVDPKIAKQKDSGDTYKRFQYLLSLTDLFRYFIGMRAKHDKTMKKLLKSIDNNNTNPETYGNSSKKKDRGSRHHRKSEKEEDAELMREEEDEDENDFDEEDFVTESPSFVKSGTLRDYQIQGLNWLISLHEHKLSGILADEMGLGKTLQTISFLGYLRYVKKIDGPFLVIVPKSTLDNWRREFNKWTPEVNVLILHGDKEKRHDILQNKVLQAKFDVLVTSYEMIIREKNVLKKVAWQYLIIDEAHRIKNEQSSLSQIIRLFYSKSRLLITGTPLQNNLHELWALLNFLLPDVFGDSEVFDEWFEQNNSDQDQEVVVQQLHDVLNPFLLRRIKADVEKSLLPKIETNVYVGMTDMQIKWYKSLLEKDIDAVNGAVGKREGKTRLLNIVMQLRKCCNHPYLFEGAEPGPPYTTDEHLVYNAGKMIVLDKLLKRLKEKGSRVLIFSQMSRLLDILEDYCFFREYEYCRIDGSTSHEERIEAIDEYNKPDSDKFVFLLTTRAGGLGINLVSADTVVLFDSDWNPQADLQAMDRAHRIGQKKQVYVYRFVTENAIEEKVIERAAQKLRLDQLVIQQGTGKKTANIGNSKDDLLDMIQYGAKDMFDNGTKKITVDDDIDEILKKGEERTQQLNAKFQSLGLDDLQKYNGIENQSAYEWNGKNFQKKDKDKVTTWINPSRRERRREQQTYSVDDYYKEIIGGSSKSSKGTPQPRMPRAPKIVHGQDYQFYPKRVDELQEKEQLYFKKKVNYKVTSYDIKRNEEEVENDSSSKKKKKRSRKSDDSDDDDGSDDDSSNDNDDNEDVDETMAVKIKEEQDKIDNAEEYTEEDETEKQELISQAYNNWTKRDFLSFISACAKYGRTSMENIKKSIDSKTPEEVEEYAVIFWKRYTDINGYEKYLTTIENGERKFERLRYQEGILNMKIRQYKYPQQEMVISYAPNNARKVYNSTEDKFILIAVSKIGLLDSKLYDKVKQAVVMSDLFIFDWFMRTRTVHELSKRAHTLLGLLVREYEGQDGMRKRRGRSNREDSSTPSVAPTPSTSVHPEFVRADDGINNKQEVSSNTVVSPIVIVETSDTVQTNTITSVKTPPIVQASDIESTSNTETVSDGLHPDTVEHQDKKQKVE</sequence>
<protein>
    <submittedName>
        <fullName evidence="16">Similar to Saccharomyces cerevisiae YOR304W ISW2 ATP-dependent DNA translocase involved in chromatin remodeling</fullName>
    </submittedName>
</protein>
<dbReference type="GO" id="GO:0006369">
    <property type="term" value="P:termination of RNA polymerase II transcription"/>
    <property type="evidence" value="ECO:0007669"/>
    <property type="project" value="UniProtKB-ARBA"/>
</dbReference>